<evidence type="ECO:0000256" key="7">
    <source>
        <dbReference type="PIRNR" id="PIRNR000232"/>
    </source>
</evidence>
<keyword evidence="3 7" id="KW-0288">FMN</keyword>
<dbReference type="SUPFAM" id="SSF55469">
    <property type="entry name" value="FMN-dependent nitroreductase-like"/>
    <property type="match status" value="1"/>
</dbReference>
<dbReference type="CDD" id="cd02135">
    <property type="entry name" value="YdjA-like"/>
    <property type="match status" value="1"/>
</dbReference>
<feature type="binding site" evidence="8">
    <location>
        <position position="54"/>
    </location>
    <ligand>
        <name>FMN</name>
        <dbReference type="ChEBI" id="CHEBI:58210"/>
        <note>ligand shared between dimeric partners</note>
    </ligand>
</feature>
<dbReference type="EC" id="1.-.-.-" evidence="7"/>
<dbReference type="InterPro" id="IPR026021">
    <property type="entry name" value="YdjA-like"/>
</dbReference>
<dbReference type="InterPro" id="IPR029479">
    <property type="entry name" value="Nitroreductase"/>
</dbReference>
<dbReference type="Pfam" id="PF00881">
    <property type="entry name" value="Nitroreductase"/>
    <property type="match status" value="1"/>
</dbReference>
<gene>
    <name evidence="11" type="primary">ydjA</name>
    <name evidence="11" type="ORF">LA5096_00222</name>
</gene>
<dbReference type="InterPro" id="IPR000415">
    <property type="entry name" value="Nitroreductase-like"/>
</dbReference>
<feature type="region of interest" description="Disordered" evidence="9">
    <location>
        <begin position="182"/>
        <end position="207"/>
    </location>
</feature>
<name>A0A0M6ZPE9_9HYPH</name>
<evidence type="ECO:0000256" key="8">
    <source>
        <dbReference type="PIRSR" id="PIRSR000232-1"/>
    </source>
</evidence>
<keyword evidence="2 7" id="KW-0285">Flavoprotein</keyword>
<dbReference type="InterPro" id="IPR052530">
    <property type="entry name" value="NAD(P)H_nitroreductase"/>
</dbReference>
<evidence type="ECO:0000313" key="12">
    <source>
        <dbReference type="Proteomes" id="UP000049983"/>
    </source>
</evidence>
<comment type="cofactor">
    <cofactor evidence="8">
        <name>FMN</name>
        <dbReference type="ChEBI" id="CHEBI:58210"/>
    </cofactor>
    <text evidence="8">Binds 1 FMN per subunit.</text>
</comment>
<feature type="binding site" evidence="8">
    <location>
        <position position="58"/>
    </location>
    <ligand>
        <name>FMN</name>
        <dbReference type="ChEBI" id="CHEBI:58210"/>
        <note>ligand shared between dimeric partners</note>
    </ligand>
</feature>
<dbReference type="Proteomes" id="UP000049983">
    <property type="component" value="Unassembled WGS sequence"/>
</dbReference>
<evidence type="ECO:0000256" key="9">
    <source>
        <dbReference type="SAM" id="MobiDB-lite"/>
    </source>
</evidence>
<evidence type="ECO:0000256" key="5">
    <source>
        <dbReference type="ARBA" id="ARBA00023002"/>
    </source>
</evidence>
<evidence type="ECO:0000256" key="4">
    <source>
        <dbReference type="ARBA" id="ARBA00022857"/>
    </source>
</evidence>
<keyword evidence="4 7" id="KW-0521">NADP</keyword>
<evidence type="ECO:0000256" key="6">
    <source>
        <dbReference type="ARBA" id="ARBA00023027"/>
    </source>
</evidence>
<evidence type="ECO:0000256" key="2">
    <source>
        <dbReference type="ARBA" id="ARBA00022630"/>
    </source>
</evidence>
<feature type="domain" description="Nitroreductase" evidence="10">
    <location>
        <begin position="25"/>
        <end position="182"/>
    </location>
</feature>
<dbReference type="Gene3D" id="3.40.109.10">
    <property type="entry name" value="NADH Oxidase"/>
    <property type="match status" value="1"/>
</dbReference>
<dbReference type="GO" id="GO:0016491">
    <property type="term" value="F:oxidoreductase activity"/>
    <property type="evidence" value="ECO:0007669"/>
    <property type="project" value="UniProtKB-UniRule"/>
</dbReference>
<feature type="binding site" description="in other chain" evidence="8">
    <location>
        <begin position="27"/>
        <end position="29"/>
    </location>
    <ligand>
        <name>FMN</name>
        <dbReference type="ChEBI" id="CHEBI:58210"/>
        <note>ligand shared between dimeric partners</note>
    </ligand>
</feature>
<evidence type="ECO:0000256" key="3">
    <source>
        <dbReference type="ARBA" id="ARBA00022643"/>
    </source>
</evidence>
<evidence type="ECO:0000259" key="10">
    <source>
        <dbReference type="Pfam" id="PF00881"/>
    </source>
</evidence>
<dbReference type="PANTHER" id="PTHR43821">
    <property type="entry name" value="NAD(P)H NITROREDUCTASE YDJA-RELATED"/>
    <property type="match status" value="1"/>
</dbReference>
<evidence type="ECO:0000256" key="1">
    <source>
        <dbReference type="ARBA" id="ARBA00007118"/>
    </source>
</evidence>
<organism evidence="11 12">
    <name type="scientific">Roseibium album</name>
    <dbReference type="NCBI Taxonomy" id="311410"/>
    <lineage>
        <taxon>Bacteria</taxon>
        <taxon>Pseudomonadati</taxon>
        <taxon>Pseudomonadota</taxon>
        <taxon>Alphaproteobacteria</taxon>
        <taxon>Hyphomicrobiales</taxon>
        <taxon>Stappiaceae</taxon>
        <taxon>Roseibium</taxon>
    </lineage>
</organism>
<feature type="compositionally biased region" description="Basic and acidic residues" evidence="9">
    <location>
        <begin position="190"/>
        <end position="207"/>
    </location>
</feature>
<dbReference type="PIRSF" id="PIRSF000232">
    <property type="entry name" value="YdjA"/>
    <property type="match status" value="1"/>
</dbReference>
<feature type="binding site" description="in other chain" evidence="8">
    <location>
        <begin position="152"/>
        <end position="154"/>
    </location>
    <ligand>
        <name>FMN</name>
        <dbReference type="ChEBI" id="CHEBI:58210"/>
        <note>ligand shared between dimeric partners</note>
    </ligand>
</feature>
<keyword evidence="12" id="KW-1185">Reference proteome</keyword>
<evidence type="ECO:0000313" key="11">
    <source>
        <dbReference type="EMBL" id="CTQ64000.1"/>
    </source>
</evidence>
<dbReference type="AlphaFoldDB" id="A0A0M6ZPE9"/>
<dbReference type="PANTHER" id="PTHR43821:SF1">
    <property type="entry name" value="NAD(P)H NITROREDUCTASE YDJA-RELATED"/>
    <property type="match status" value="1"/>
</dbReference>
<reference evidence="12" key="1">
    <citation type="submission" date="2015-07" db="EMBL/GenBank/DDBJ databases">
        <authorList>
            <person name="Rodrigo-Torres Lidia"/>
            <person name="Arahal R.David."/>
        </authorList>
    </citation>
    <scope>NUCLEOTIDE SEQUENCE [LARGE SCALE GENOMIC DNA]</scope>
    <source>
        <strain evidence="12">CECT 5096</strain>
    </source>
</reference>
<accession>A0A0M6ZPE9</accession>
<keyword evidence="6 7" id="KW-0520">NAD</keyword>
<dbReference type="EMBL" id="CXWC01000001">
    <property type="protein sequence ID" value="CTQ64000.1"/>
    <property type="molecule type" value="Genomic_DNA"/>
</dbReference>
<keyword evidence="5 7" id="KW-0560">Oxidoreductase</keyword>
<protein>
    <recommendedName>
        <fullName evidence="7">Putative NAD(P)H nitroreductase</fullName>
        <ecNumber evidence="7">1.-.-.-</ecNumber>
    </recommendedName>
</protein>
<comment type="similarity">
    <text evidence="1 7">Belongs to the nitroreductase family.</text>
</comment>
<dbReference type="STRING" id="311410.LA5095_02853"/>
<sequence>MQLFEEKNVMSTFSHGSPETLKFLRKRRSHPSVTMSEPGPNEDELTDMLTIAARVPDHGKLTPWRFIVYRPEQARVIGDRLAEICERRNGPLDDEQRQKESTRFMRAPVVVGVVSTAAAHPKIPVWEQQLSAGAVCMNLVTAASAAGFVSQWLTEWYSFDQEAASFLGVAGSEKFSGFIHIGTPSQPPVERPRPDLSDLVREWRNTD</sequence>
<proteinExistence type="inferred from homology"/>